<feature type="domain" description="HTH deoR-type" evidence="3">
    <location>
        <begin position="2"/>
        <end position="61"/>
    </location>
</feature>
<dbReference type="PROSITE" id="PS51000">
    <property type="entry name" value="HTH_DEOR_2"/>
    <property type="match status" value="1"/>
</dbReference>
<dbReference type="PANTHER" id="PTHR34580:SF1">
    <property type="entry name" value="PROTEIN PAFC"/>
    <property type="match status" value="1"/>
</dbReference>
<keyword evidence="2" id="KW-0804">Transcription</keyword>
<proteinExistence type="predicted"/>
<comment type="caution">
    <text evidence="4">The sequence shown here is derived from an EMBL/GenBank/DDBJ whole genome shotgun (WGS) entry which is preliminary data.</text>
</comment>
<dbReference type="Pfam" id="PF13280">
    <property type="entry name" value="WYL"/>
    <property type="match status" value="1"/>
</dbReference>
<dbReference type="EMBL" id="PPTT01000004">
    <property type="protein sequence ID" value="RDB70695.1"/>
    <property type="molecule type" value="Genomic_DNA"/>
</dbReference>
<organism evidence="4 5">
    <name type="scientific">Eggerthella sinensis</name>
    <dbReference type="NCBI Taxonomy" id="242230"/>
    <lineage>
        <taxon>Bacteria</taxon>
        <taxon>Bacillati</taxon>
        <taxon>Actinomycetota</taxon>
        <taxon>Coriobacteriia</taxon>
        <taxon>Eggerthellales</taxon>
        <taxon>Eggerthellaceae</taxon>
        <taxon>Eggerthella</taxon>
    </lineage>
</organism>
<dbReference type="RefSeq" id="WP_114545245.1">
    <property type="nucleotide sequence ID" value="NZ_PPTT01000004.1"/>
</dbReference>
<dbReference type="InterPro" id="IPR036390">
    <property type="entry name" value="WH_DNA-bd_sf"/>
</dbReference>
<protein>
    <recommendedName>
        <fullName evidence="3">HTH deoR-type domain-containing protein</fullName>
    </recommendedName>
</protein>
<dbReference type="Pfam" id="PF08279">
    <property type="entry name" value="HTH_11"/>
    <property type="match status" value="1"/>
</dbReference>
<dbReference type="InterPro" id="IPR051534">
    <property type="entry name" value="CBASS_pafABC_assoc_protein"/>
</dbReference>
<keyword evidence="1" id="KW-0805">Transcription regulation</keyword>
<keyword evidence="5" id="KW-1185">Reference proteome</keyword>
<reference evidence="4 5" key="1">
    <citation type="journal article" date="2018" name="Elife">
        <title>Discovery and characterization of a prevalent human gut bacterial enzyme sufficient for the inactivation of a family of plant toxins.</title>
        <authorList>
            <person name="Koppel N."/>
            <person name="Bisanz J.E."/>
            <person name="Pandelia M.E."/>
            <person name="Turnbaugh P.J."/>
            <person name="Balskus E.P."/>
        </authorList>
    </citation>
    <scope>NUCLEOTIDE SEQUENCE [LARGE SCALE GENOMIC DNA]</scope>
    <source>
        <strain evidence="4 5">DSM 16107</strain>
    </source>
</reference>
<evidence type="ECO:0000313" key="5">
    <source>
        <dbReference type="Proteomes" id="UP000253817"/>
    </source>
</evidence>
<evidence type="ECO:0000256" key="2">
    <source>
        <dbReference type="ARBA" id="ARBA00023163"/>
    </source>
</evidence>
<sequence length="308" mass="33421">MRTERLLGIMGVLADTRHTTIGALAARFEVSKRTIARDLDVLAQAGVPLVTTPGAHGGVGVLDGFKVRRDLLSTHDAAMLHAALEALRSVDGDKAVTQLIARLVPGAGARGGAGAATADGRAANATSDDAPVAIDFSSWFADSIVQEKLSCLLEAVRGRRRVRLVYVSRSGRGARTVEPMQLLFRQTSWYLRAFCRTRAEVRTFKLQRIAQFDVLDETFEPREALPAAPASFDAPLLLPAESETPGTVLVELDYRAADEFALAGALDARFLYRDEGSDRGVVRFRTDNVAWAHRTAKNLGDLVQVREP</sequence>
<gene>
    <name evidence="4" type="ORF">C1876_03000</name>
</gene>
<dbReference type="InterPro" id="IPR001034">
    <property type="entry name" value="DeoR_HTH"/>
</dbReference>
<accession>A0ABX9HLW8</accession>
<dbReference type="PROSITE" id="PS52050">
    <property type="entry name" value="WYL"/>
    <property type="match status" value="1"/>
</dbReference>
<dbReference type="SUPFAM" id="SSF46785">
    <property type="entry name" value="Winged helix' DNA-binding domain"/>
    <property type="match status" value="1"/>
</dbReference>
<dbReference type="InterPro" id="IPR036388">
    <property type="entry name" value="WH-like_DNA-bd_sf"/>
</dbReference>
<name>A0ABX9HLW8_9ACTN</name>
<dbReference type="InterPro" id="IPR026881">
    <property type="entry name" value="WYL_dom"/>
</dbReference>
<dbReference type="PIRSF" id="PIRSF016838">
    <property type="entry name" value="PafC"/>
    <property type="match status" value="1"/>
</dbReference>
<dbReference type="InterPro" id="IPR013196">
    <property type="entry name" value="HTH_11"/>
</dbReference>
<dbReference type="Gene3D" id="1.10.10.10">
    <property type="entry name" value="Winged helix-like DNA-binding domain superfamily/Winged helix DNA-binding domain"/>
    <property type="match status" value="1"/>
</dbReference>
<evidence type="ECO:0000313" key="4">
    <source>
        <dbReference type="EMBL" id="RDB70695.1"/>
    </source>
</evidence>
<dbReference type="InterPro" id="IPR028349">
    <property type="entry name" value="PafC-like"/>
</dbReference>
<dbReference type="Proteomes" id="UP000253817">
    <property type="component" value="Unassembled WGS sequence"/>
</dbReference>
<dbReference type="SMART" id="SM00420">
    <property type="entry name" value="HTH_DEOR"/>
    <property type="match status" value="1"/>
</dbReference>
<evidence type="ECO:0000259" key="3">
    <source>
        <dbReference type="PROSITE" id="PS51000"/>
    </source>
</evidence>
<evidence type="ECO:0000256" key="1">
    <source>
        <dbReference type="ARBA" id="ARBA00023015"/>
    </source>
</evidence>
<dbReference type="PANTHER" id="PTHR34580">
    <property type="match status" value="1"/>
</dbReference>